<keyword evidence="2" id="KW-0472">Membrane</keyword>
<feature type="transmembrane region" description="Helical" evidence="2">
    <location>
        <begin position="154"/>
        <end position="170"/>
    </location>
</feature>
<reference evidence="3 4" key="1">
    <citation type="journal article" date="2018" name="Proc. Natl. Acad. Sci. U.S.A.">
        <title>Draft genome sequence of Camellia sinensis var. sinensis provides insights into the evolution of the tea genome and tea quality.</title>
        <authorList>
            <person name="Wei C."/>
            <person name="Yang H."/>
            <person name="Wang S."/>
            <person name="Zhao J."/>
            <person name="Liu C."/>
            <person name="Gao L."/>
            <person name="Xia E."/>
            <person name="Lu Y."/>
            <person name="Tai Y."/>
            <person name="She G."/>
            <person name="Sun J."/>
            <person name="Cao H."/>
            <person name="Tong W."/>
            <person name="Gao Q."/>
            <person name="Li Y."/>
            <person name="Deng W."/>
            <person name="Jiang X."/>
            <person name="Wang W."/>
            <person name="Chen Q."/>
            <person name="Zhang S."/>
            <person name="Li H."/>
            <person name="Wu J."/>
            <person name="Wang P."/>
            <person name="Li P."/>
            <person name="Shi C."/>
            <person name="Zheng F."/>
            <person name="Jian J."/>
            <person name="Huang B."/>
            <person name="Shan D."/>
            <person name="Shi M."/>
            <person name="Fang C."/>
            <person name="Yue Y."/>
            <person name="Li F."/>
            <person name="Li D."/>
            <person name="Wei S."/>
            <person name="Han B."/>
            <person name="Jiang C."/>
            <person name="Yin Y."/>
            <person name="Xia T."/>
            <person name="Zhang Z."/>
            <person name="Bennetzen J.L."/>
            <person name="Zhao S."/>
            <person name="Wan X."/>
        </authorList>
    </citation>
    <scope>NUCLEOTIDE SEQUENCE [LARGE SCALE GENOMIC DNA]</scope>
    <source>
        <strain evidence="4">cv. Shuchazao</strain>
        <tissue evidence="3">Leaf</tissue>
    </source>
</reference>
<sequence length="172" mass="19337">MAKLSIVFVMLLMYISIIAIAPSMGEIAPQPADDGTDAPAASPIGAYLEDYDLAVSPIDAYSDEKEQEQEHEVYGGDIPDEGEMDADVDMSRAEDDDLNSTPRRDSRRLKKKQAPFAKCNPKLKRKWAPFKVLSLFLSVPDRSLVMLLLYQQQSWMNCSIIVFLVLRYVFGQ</sequence>
<keyword evidence="2" id="KW-1133">Transmembrane helix</keyword>
<name>A0A4S4DRF2_CAMSN</name>
<keyword evidence="4" id="KW-1185">Reference proteome</keyword>
<organism evidence="3 4">
    <name type="scientific">Camellia sinensis var. sinensis</name>
    <name type="common">China tea</name>
    <dbReference type="NCBI Taxonomy" id="542762"/>
    <lineage>
        <taxon>Eukaryota</taxon>
        <taxon>Viridiplantae</taxon>
        <taxon>Streptophyta</taxon>
        <taxon>Embryophyta</taxon>
        <taxon>Tracheophyta</taxon>
        <taxon>Spermatophyta</taxon>
        <taxon>Magnoliopsida</taxon>
        <taxon>eudicotyledons</taxon>
        <taxon>Gunneridae</taxon>
        <taxon>Pentapetalae</taxon>
        <taxon>asterids</taxon>
        <taxon>Ericales</taxon>
        <taxon>Theaceae</taxon>
        <taxon>Camellia</taxon>
    </lineage>
</organism>
<evidence type="ECO:0000313" key="3">
    <source>
        <dbReference type="EMBL" id="THG05711.1"/>
    </source>
</evidence>
<dbReference type="AlphaFoldDB" id="A0A4S4DRF2"/>
<evidence type="ECO:0000256" key="1">
    <source>
        <dbReference type="SAM" id="MobiDB-lite"/>
    </source>
</evidence>
<comment type="caution">
    <text evidence="3">The sequence shown here is derived from an EMBL/GenBank/DDBJ whole genome shotgun (WGS) entry which is preliminary data.</text>
</comment>
<proteinExistence type="predicted"/>
<dbReference type="Proteomes" id="UP000306102">
    <property type="component" value="Unassembled WGS sequence"/>
</dbReference>
<feature type="transmembrane region" description="Helical" evidence="2">
    <location>
        <begin position="6"/>
        <end position="24"/>
    </location>
</feature>
<feature type="region of interest" description="Disordered" evidence="1">
    <location>
        <begin position="62"/>
        <end position="113"/>
    </location>
</feature>
<feature type="compositionally biased region" description="Basic and acidic residues" evidence="1">
    <location>
        <begin position="62"/>
        <end position="74"/>
    </location>
</feature>
<dbReference type="EMBL" id="SDRB02010575">
    <property type="protein sequence ID" value="THG05711.1"/>
    <property type="molecule type" value="Genomic_DNA"/>
</dbReference>
<gene>
    <name evidence="3" type="ORF">TEA_013393</name>
</gene>
<accession>A0A4S4DRF2</accession>
<protein>
    <submittedName>
        <fullName evidence="3">Uncharacterized protein</fullName>
    </submittedName>
</protein>
<feature type="compositionally biased region" description="Acidic residues" evidence="1">
    <location>
        <begin position="78"/>
        <end position="98"/>
    </location>
</feature>
<evidence type="ECO:0000313" key="4">
    <source>
        <dbReference type="Proteomes" id="UP000306102"/>
    </source>
</evidence>
<keyword evidence="2" id="KW-0812">Transmembrane</keyword>
<evidence type="ECO:0000256" key="2">
    <source>
        <dbReference type="SAM" id="Phobius"/>
    </source>
</evidence>